<keyword evidence="1" id="KW-0812">Transmembrane</keyword>
<gene>
    <name evidence="2" type="ORF">D1B31_14660</name>
</gene>
<evidence type="ECO:0000313" key="3">
    <source>
        <dbReference type="Proteomes" id="UP000284416"/>
    </source>
</evidence>
<dbReference type="InterPro" id="IPR032111">
    <property type="entry name" value="Clostridium_phage_holin"/>
</dbReference>
<reference evidence="2 3" key="1">
    <citation type="journal article" date="2017" name="Int. J. Syst. Evol. Microbiol.">
        <title>Bacillus notoginsengisoli sp. nov., a novel bacterium isolated from the rhizosphere of Panax notoginseng.</title>
        <authorList>
            <person name="Zhang M.Y."/>
            <person name="Cheng J."/>
            <person name="Cai Y."/>
            <person name="Zhang T.Y."/>
            <person name="Wu Y.Y."/>
            <person name="Manikprabhu D."/>
            <person name="Li W.J."/>
            <person name="Zhang Y.X."/>
        </authorList>
    </citation>
    <scope>NUCLEOTIDE SEQUENCE [LARGE SCALE GENOMIC DNA]</scope>
    <source>
        <strain evidence="2 3">JCM 30743</strain>
    </source>
</reference>
<proteinExistence type="predicted"/>
<comment type="caution">
    <text evidence="2">The sequence shown here is derived from an EMBL/GenBank/DDBJ whole genome shotgun (WGS) entry which is preliminary data.</text>
</comment>
<name>A0A417YRV6_9BACI</name>
<dbReference type="OrthoDB" id="2884029at2"/>
<sequence length="88" mass="9878">MGDFLQFLNENYYFLVPVLWIIGYALKQTPHIPDWSIIWVLFAISLFLACFAFGLNVQAITNGIVATGVAVFGQQAVKQTLEAVNLRK</sequence>
<dbReference type="RefSeq" id="WP_118921669.1">
    <property type="nucleotide sequence ID" value="NZ_QWEG01000009.1"/>
</dbReference>
<dbReference type="EMBL" id="QWEG01000009">
    <property type="protein sequence ID" value="RHW38021.1"/>
    <property type="molecule type" value="Genomic_DNA"/>
</dbReference>
<evidence type="ECO:0000256" key="1">
    <source>
        <dbReference type="SAM" id="Phobius"/>
    </source>
</evidence>
<organism evidence="2 3">
    <name type="scientific">Neobacillus notoginsengisoli</name>
    <dbReference type="NCBI Taxonomy" id="1578198"/>
    <lineage>
        <taxon>Bacteria</taxon>
        <taxon>Bacillati</taxon>
        <taxon>Bacillota</taxon>
        <taxon>Bacilli</taxon>
        <taxon>Bacillales</taxon>
        <taxon>Bacillaceae</taxon>
        <taxon>Neobacillus</taxon>
    </lineage>
</organism>
<dbReference type="AlphaFoldDB" id="A0A417YRV6"/>
<dbReference type="Pfam" id="PF16079">
    <property type="entry name" value="Phage_holin_5_2"/>
    <property type="match status" value="1"/>
</dbReference>
<feature type="transmembrane region" description="Helical" evidence="1">
    <location>
        <begin position="12"/>
        <end position="29"/>
    </location>
</feature>
<evidence type="ECO:0000313" key="2">
    <source>
        <dbReference type="EMBL" id="RHW38021.1"/>
    </source>
</evidence>
<keyword evidence="1" id="KW-1133">Transmembrane helix</keyword>
<protein>
    <recommendedName>
        <fullName evidence="4">Holin</fullName>
    </recommendedName>
</protein>
<keyword evidence="3" id="KW-1185">Reference proteome</keyword>
<feature type="transmembrane region" description="Helical" evidence="1">
    <location>
        <begin position="35"/>
        <end position="55"/>
    </location>
</feature>
<dbReference type="Proteomes" id="UP000284416">
    <property type="component" value="Unassembled WGS sequence"/>
</dbReference>
<evidence type="ECO:0008006" key="4">
    <source>
        <dbReference type="Google" id="ProtNLM"/>
    </source>
</evidence>
<keyword evidence="1" id="KW-0472">Membrane</keyword>
<accession>A0A417YRV6</accession>